<evidence type="ECO:0000256" key="2">
    <source>
        <dbReference type="ARBA" id="ARBA00022814"/>
    </source>
</evidence>
<dbReference type="Pfam" id="PF01029">
    <property type="entry name" value="NusB"/>
    <property type="match status" value="1"/>
</dbReference>
<evidence type="ECO:0000313" key="9">
    <source>
        <dbReference type="Proteomes" id="UP000217065"/>
    </source>
</evidence>
<sequence length="125" mass="14499">MKRREAREHALRVLFQLDHSDMDVHEAMLHVTEEHDVFYENLVKGTLAHREEIDASLAEKLENWSLNRLPKIERTILRMAVFEINHTEDTPGAVVVNEAIELTKAYGDEQSSRFVNGVLSKYINK</sequence>
<evidence type="ECO:0000256" key="1">
    <source>
        <dbReference type="ARBA" id="ARBA00005952"/>
    </source>
</evidence>
<accession>A0A264W5E0</accession>
<keyword evidence="4 6" id="KW-0805">Transcription regulation</keyword>
<dbReference type="PANTHER" id="PTHR11078">
    <property type="entry name" value="N UTILIZATION SUBSTANCE PROTEIN B-RELATED"/>
    <property type="match status" value="1"/>
</dbReference>
<dbReference type="NCBIfam" id="TIGR01951">
    <property type="entry name" value="nusB"/>
    <property type="match status" value="1"/>
</dbReference>
<keyword evidence="9" id="KW-1185">Reference proteome</keyword>
<protein>
    <recommendedName>
        <fullName evidence="6">Transcription antitermination protein NusB</fullName>
    </recommendedName>
    <alternativeName>
        <fullName evidence="6">Antitermination factor NusB</fullName>
    </alternativeName>
</protein>
<dbReference type="GO" id="GO:0031564">
    <property type="term" value="P:transcription antitermination"/>
    <property type="evidence" value="ECO:0007669"/>
    <property type="project" value="UniProtKB-KW"/>
</dbReference>
<gene>
    <name evidence="6" type="primary">nusB</name>
    <name evidence="8" type="ORF">CF394_04495</name>
</gene>
<comment type="function">
    <text evidence="6">Involved in transcription antitermination. Required for transcription of ribosomal RNA (rRNA) genes. Binds specifically to the boxA antiterminator sequence of the ribosomal RNA (rrn) operons.</text>
</comment>
<dbReference type="InterPro" id="IPR006027">
    <property type="entry name" value="NusB_RsmB_TIM44"/>
</dbReference>
<dbReference type="InterPro" id="IPR011605">
    <property type="entry name" value="NusB_fam"/>
</dbReference>
<name>A0A264W5E0_9BACL</name>
<evidence type="ECO:0000256" key="3">
    <source>
        <dbReference type="ARBA" id="ARBA00022884"/>
    </source>
</evidence>
<dbReference type="RefSeq" id="WP_094942037.1">
    <property type="nucleotide sequence ID" value="NZ_NOKQ01000187.1"/>
</dbReference>
<evidence type="ECO:0000256" key="4">
    <source>
        <dbReference type="ARBA" id="ARBA00023015"/>
    </source>
</evidence>
<dbReference type="GO" id="GO:0003723">
    <property type="term" value="F:RNA binding"/>
    <property type="evidence" value="ECO:0007669"/>
    <property type="project" value="UniProtKB-UniRule"/>
</dbReference>
<keyword evidence="5 6" id="KW-0804">Transcription</keyword>
<organism evidence="8 9">
    <name type="scientific">Tetzosporium hominis</name>
    <dbReference type="NCBI Taxonomy" id="2020506"/>
    <lineage>
        <taxon>Bacteria</taxon>
        <taxon>Bacillati</taxon>
        <taxon>Bacillota</taxon>
        <taxon>Bacilli</taxon>
        <taxon>Bacillales</taxon>
        <taxon>Caryophanaceae</taxon>
        <taxon>Tetzosporium</taxon>
    </lineage>
</organism>
<dbReference type="SUPFAM" id="SSF48013">
    <property type="entry name" value="NusB-like"/>
    <property type="match status" value="1"/>
</dbReference>
<keyword evidence="2 6" id="KW-0889">Transcription antitermination</keyword>
<feature type="domain" description="NusB/RsmB/TIM44" evidence="7">
    <location>
        <begin position="4"/>
        <end position="123"/>
    </location>
</feature>
<evidence type="ECO:0000256" key="5">
    <source>
        <dbReference type="ARBA" id="ARBA00023163"/>
    </source>
</evidence>
<proteinExistence type="inferred from homology"/>
<dbReference type="InterPro" id="IPR035926">
    <property type="entry name" value="NusB-like_sf"/>
</dbReference>
<evidence type="ECO:0000259" key="7">
    <source>
        <dbReference type="Pfam" id="PF01029"/>
    </source>
</evidence>
<dbReference type="HAMAP" id="MF_00073">
    <property type="entry name" value="NusB"/>
    <property type="match status" value="1"/>
</dbReference>
<dbReference type="GO" id="GO:0005829">
    <property type="term" value="C:cytosol"/>
    <property type="evidence" value="ECO:0007669"/>
    <property type="project" value="TreeGrafter"/>
</dbReference>
<reference evidence="8 9" key="1">
    <citation type="submission" date="2017-07" db="EMBL/GenBank/DDBJ databases">
        <title>Tetzosporium hominis gen.nov. sp.nov.</title>
        <authorList>
            <person name="Tetz G."/>
            <person name="Tetz V."/>
        </authorList>
    </citation>
    <scope>NUCLEOTIDE SEQUENCE [LARGE SCALE GENOMIC DNA]</scope>
    <source>
        <strain evidence="8 9">VT-49</strain>
    </source>
</reference>
<dbReference type="Gene3D" id="1.10.940.10">
    <property type="entry name" value="NusB-like"/>
    <property type="match status" value="1"/>
</dbReference>
<dbReference type="PANTHER" id="PTHR11078:SF3">
    <property type="entry name" value="ANTITERMINATION NUSB DOMAIN-CONTAINING PROTEIN"/>
    <property type="match status" value="1"/>
</dbReference>
<evidence type="ECO:0000313" key="8">
    <source>
        <dbReference type="EMBL" id="OZS78803.1"/>
    </source>
</evidence>
<comment type="similarity">
    <text evidence="1 6">Belongs to the NusB family.</text>
</comment>
<comment type="caution">
    <text evidence="8">The sequence shown here is derived from an EMBL/GenBank/DDBJ whole genome shotgun (WGS) entry which is preliminary data.</text>
</comment>
<keyword evidence="3 6" id="KW-0694">RNA-binding</keyword>
<dbReference type="AlphaFoldDB" id="A0A264W5E0"/>
<dbReference type="OrthoDB" id="9811381at2"/>
<dbReference type="EMBL" id="NOKQ01000187">
    <property type="protein sequence ID" value="OZS78803.1"/>
    <property type="molecule type" value="Genomic_DNA"/>
</dbReference>
<dbReference type="Proteomes" id="UP000217065">
    <property type="component" value="Unassembled WGS sequence"/>
</dbReference>
<evidence type="ECO:0000256" key="6">
    <source>
        <dbReference type="HAMAP-Rule" id="MF_00073"/>
    </source>
</evidence>
<dbReference type="GO" id="GO:0006353">
    <property type="term" value="P:DNA-templated transcription termination"/>
    <property type="evidence" value="ECO:0007669"/>
    <property type="project" value="UniProtKB-UniRule"/>
</dbReference>